<dbReference type="InterPro" id="IPR006634">
    <property type="entry name" value="TLC-dom"/>
</dbReference>
<dbReference type="GO" id="GO:0016020">
    <property type="term" value="C:membrane"/>
    <property type="evidence" value="ECO:0007669"/>
    <property type="project" value="UniProtKB-SubCell"/>
</dbReference>
<keyword evidence="4 8" id="KW-1133">Transmembrane helix</keyword>
<feature type="region of interest" description="Disordered" evidence="7">
    <location>
        <begin position="366"/>
        <end position="390"/>
    </location>
</feature>
<organism evidence="10 11">
    <name type="scientific">Lasallia pustulata</name>
    <dbReference type="NCBI Taxonomy" id="136370"/>
    <lineage>
        <taxon>Eukaryota</taxon>
        <taxon>Fungi</taxon>
        <taxon>Dikarya</taxon>
        <taxon>Ascomycota</taxon>
        <taxon>Pezizomycotina</taxon>
        <taxon>Lecanoromycetes</taxon>
        <taxon>OSLEUM clade</taxon>
        <taxon>Umbilicariomycetidae</taxon>
        <taxon>Umbilicariales</taxon>
        <taxon>Umbilicariaceae</taxon>
        <taxon>Lasallia</taxon>
    </lineage>
</organism>
<dbReference type="GO" id="GO:0046513">
    <property type="term" value="P:ceramide biosynthetic process"/>
    <property type="evidence" value="ECO:0007669"/>
    <property type="project" value="InterPro"/>
</dbReference>
<feature type="transmembrane region" description="Helical" evidence="8">
    <location>
        <begin position="87"/>
        <end position="110"/>
    </location>
</feature>
<sequence length="446" mass="50765">MANTSVAGGVAKNHEAPRKHGRKVTGTSVESVVRIFGDQLGFAGGLISLLAIIHTLCPPARASTRRFFELSHYDPTTRTYVQGWDDLYFVIGWMVMFTAIRAIAIDWVFIRIARQAGIKRKACIRFAEQGWLLLYYGVFWTLGMYVMCTSTYWLNNWNLWTHWPARQMSGTFKWYYLVQLAFWIQQIIIVNIEERRKDYHQMFTHHIITSSLLFLTYVYRFSNAANVILCLMDVVDFLLPMAKMLKYLGFQSACNWAFGLFVATWFVARHVFYPIVIYSIYRDVPGVMLYGCYSGKTAEMISTNDTPDALSHMLWPFQDLDGTICLNKRIKWVFLSMLISLQILSMVWFVMIIRVVVKVVKGGTAEDTRSDDEEDVRDVKGSAQGTSAENSSYGITSLTVCNSSSVGSGKSNLGRGPFRTSGGRVRLVDQSDREALLRRIGCDKPA</sequence>
<dbReference type="PANTHER" id="PTHR12560">
    <property type="entry name" value="LONGEVITY ASSURANCE FACTOR 1 LAG1"/>
    <property type="match status" value="1"/>
</dbReference>
<proteinExistence type="inferred from homology"/>
<dbReference type="Proteomes" id="UP000192927">
    <property type="component" value="Unassembled WGS sequence"/>
</dbReference>
<evidence type="ECO:0000256" key="2">
    <source>
        <dbReference type="ARBA" id="ARBA00009808"/>
    </source>
</evidence>
<dbReference type="Pfam" id="PF03798">
    <property type="entry name" value="TRAM_LAG1_CLN8"/>
    <property type="match status" value="1"/>
</dbReference>
<evidence type="ECO:0000256" key="1">
    <source>
        <dbReference type="ARBA" id="ARBA00004141"/>
    </source>
</evidence>
<evidence type="ECO:0000259" key="9">
    <source>
        <dbReference type="PROSITE" id="PS50922"/>
    </source>
</evidence>
<evidence type="ECO:0000256" key="3">
    <source>
        <dbReference type="ARBA" id="ARBA00022692"/>
    </source>
</evidence>
<keyword evidence="5 6" id="KW-0472">Membrane</keyword>
<dbReference type="SMART" id="SM00724">
    <property type="entry name" value="TLC"/>
    <property type="match status" value="1"/>
</dbReference>
<comment type="subcellular location">
    <subcellularLocation>
        <location evidence="1">Membrane</location>
        <topology evidence="1">Multi-pass membrane protein</topology>
    </subcellularLocation>
</comment>
<keyword evidence="3 6" id="KW-0812">Transmembrane</keyword>
<feature type="transmembrane region" description="Helical" evidence="8">
    <location>
        <begin position="174"/>
        <end position="190"/>
    </location>
</feature>
<protein>
    <submittedName>
        <fullName evidence="10">Longevity-assurance protein</fullName>
    </submittedName>
</protein>
<evidence type="ECO:0000256" key="8">
    <source>
        <dbReference type="SAM" id="Phobius"/>
    </source>
</evidence>
<evidence type="ECO:0000256" key="4">
    <source>
        <dbReference type="ARBA" id="ARBA00022989"/>
    </source>
</evidence>
<dbReference type="InterPro" id="IPR016439">
    <property type="entry name" value="Lag1/Lac1-like"/>
</dbReference>
<feature type="region of interest" description="Disordered" evidence="7">
    <location>
        <begin position="1"/>
        <end position="23"/>
    </location>
</feature>
<dbReference type="EMBL" id="FWEW01000563">
    <property type="protein sequence ID" value="SLM35150.1"/>
    <property type="molecule type" value="Genomic_DNA"/>
</dbReference>
<evidence type="ECO:0000313" key="10">
    <source>
        <dbReference type="EMBL" id="SLM35150.1"/>
    </source>
</evidence>
<evidence type="ECO:0000256" key="5">
    <source>
        <dbReference type="ARBA" id="ARBA00023136"/>
    </source>
</evidence>
<keyword evidence="11" id="KW-1185">Reference proteome</keyword>
<feature type="transmembrane region" description="Helical" evidence="8">
    <location>
        <begin position="332"/>
        <end position="353"/>
    </location>
</feature>
<comment type="similarity">
    <text evidence="2">Belongs to the sphingosine N-acyltransferase family.</text>
</comment>
<feature type="transmembrane region" description="Helical" evidence="8">
    <location>
        <begin position="131"/>
        <end position="154"/>
    </location>
</feature>
<feature type="domain" description="TLC" evidence="9">
    <location>
        <begin position="121"/>
        <end position="361"/>
    </location>
</feature>
<evidence type="ECO:0000256" key="6">
    <source>
        <dbReference type="PROSITE-ProRule" id="PRU00205"/>
    </source>
</evidence>
<dbReference type="PROSITE" id="PS50922">
    <property type="entry name" value="TLC"/>
    <property type="match status" value="1"/>
</dbReference>
<dbReference type="PANTHER" id="PTHR12560:SF0">
    <property type="entry name" value="LD18904P"/>
    <property type="match status" value="1"/>
</dbReference>
<dbReference type="AlphaFoldDB" id="A0A1W5CWI4"/>
<reference evidence="11" key="1">
    <citation type="submission" date="2017-03" db="EMBL/GenBank/DDBJ databases">
        <authorList>
            <person name="Sharma R."/>
            <person name="Thines M."/>
        </authorList>
    </citation>
    <scope>NUCLEOTIDE SEQUENCE [LARGE SCALE GENOMIC DNA]</scope>
</reference>
<feature type="transmembrane region" description="Helical" evidence="8">
    <location>
        <begin position="257"/>
        <end position="281"/>
    </location>
</feature>
<evidence type="ECO:0000313" key="11">
    <source>
        <dbReference type="Proteomes" id="UP000192927"/>
    </source>
</evidence>
<dbReference type="GO" id="GO:0050291">
    <property type="term" value="F:sphingosine N-acyltransferase activity"/>
    <property type="evidence" value="ECO:0007669"/>
    <property type="project" value="InterPro"/>
</dbReference>
<evidence type="ECO:0000256" key="7">
    <source>
        <dbReference type="SAM" id="MobiDB-lite"/>
    </source>
</evidence>
<accession>A0A1W5CWI4</accession>
<name>A0A1W5CWI4_9LECA</name>